<accession>A0AAJ6AHB0</accession>
<protein>
    <submittedName>
        <fullName evidence="2">Uncharacterized protein</fullName>
    </submittedName>
</protein>
<dbReference type="RefSeq" id="WP_279674456.1">
    <property type="nucleotide sequence ID" value="NZ_CP122566.1"/>
</dbReference>
<proteinExistence type="predicted"/>
<gene>
    <name evidence="2" type="ORF">QDX21_08010</name>
</gene>
<dbReference type="EMBL" id="CP122566">
    <property type="protein sequence ID" value="WGH92269.1"/>
    <property type="molecule type" value="Genomic_DNA"/>
</dbReference>
<evidence type="ECO:0000313" key="3">
    <source>
        <dbReference type="Proteomes" id="UP001224674"/>
    </source>
</evidence>
<evidence type="ECO:0000256" key="1">
    <source>
        <dbReference type="SAM" id="MobiDB-lite"/>
    </source>
</evidence>
<keyword evidence="3" id="KW-1185">Reference proteome</keyword>
<dbReference type="Proteomes" id="UP001224674">
    <property type="component" value="Chromosome"/>
</dbReference>
<sequence>MPTLTAFADTLTVARRPIREANLPGEFEASCRHILDAGIGHIERSVEAGYVSIKSFERFSASVYDSIPTNMWYASDAQITGVQKIMKRWKKKIAHAQWKDVYVVVLSIWTTSVLNQNSIIIRELMDPTRVGTHLIYLPCAELPEDYVFVALDNIARIVQDNVAAEMVFPTDQEVADALKGTEDLLSDTILEQLGEGSSDDSRGRLPSDDWSELSAAV</sequence>
<feature type="region of interest" description="Disordered" evidence="1">
    <location>
        <begin position="194"/>
        <end position="217"/>
    </location>
</feature>
<organism evidence="2 3">
    <name type="scientific">Auritidibacter ignavus</name>
    <dbReference type="NCBI Taxonomy" id="678932"/>
    <lineage>
        <taxon>Bacteria</taxon>
        <taxon>Bacillati</taxon>
        <taxon>Actinomycetota</taxon>
        <taxon>Actinomycetes</taxon>
        <taxon>Micrococcales</taxon>
        <taxon>Micrococcaceae</taxon>
        <taxon>Auritidibacter</taxon>
    </lineage>
</organism>
<evidence type="ECO:0000313" key="2">
    <source>
        <dbReference type="EMBL" id="WGH92269.1"/>
    </source>
</evidence>
<dbReference type="AlphaFoldDB" id="A0AAJ6AHB0"/>
<reference evidence="2 3" key="1">
    <citation type="submission" date="2023-03" db="EMBL/GenBank/DDBJ databases">
        <title>Complete genome sequences of several Auritidibacter ignavus strains isolated from ear infections.</title>
        <authorList>
            <person name="Baehr T."/>
            <person name="Baumhoegger A.M."/>
        </authorList>
    </citation>
    <scope>NUCLEOTIDE SEQUENCE [LARGE SCALE GENOMIC DNA]</scope>
    <source>
        <strain evidence="2 3">BABAE-6</strain>
    </source>
</reference>
<name>A0AAJ6AHB0_9MICC</name>